<name>A0A267A219_PSEFR</name>
<dbReference type="RefSeq" id="WP_095038099.1">
    <property type="nucleotide sequence ID" value="NZ_NQKQ01000031.1"/>
</dbReference>
<evidence type="ECO:0000256" key="2">
    <source>
        <dbReference type="ARBA" id="ARBA00022481"/>
    </source>
</evidence>
<feature type="transmembrane region" description="Helical" evidence="3">
    <location>
        <begin position="6"/>
        <end position="30"/>
    </location>
</feature>
<keyword evidence="2" id="KW-0488">Methylation</keyword>
<dbReference type="OrthoDB" id="115249at2"/>
<reference evidence="4 5" key="1">
    <citation type="submission" date="2017-08" db="EMBL/GenBank/DDBJ databases">
        <title>Genomic and metabolic characterisation of spoilage-associated Pseudomonas species.</title>
        <authorList>
            <person name="Stanborough T."/>
            <person name="Fegan N."/>
            <person name="Powell S.M."/>
            <person name="Singh T."/>
            <person name="Tamplin M.L."/>
            <person name="Chandry P.S."/>
        </authorList>
    </citation>
    <scope>NUCLEOTIDE SEQUENCE [LARGE SCALE GENOMIC DNA]</scope>
    <source>
        <strain evidence="4 5">F1801</strain>
    </source>
</reference>
<dbReference type="InterPro" id="IPR045584">
    <property type="entry name" value="Pilin-like"/>
</dbReference>
<organism evidence="4 5">
    <name type="scientific">Pseudomonas fragi</name>
    <dbReference type="NCBI Taxonomy" id="296"/>
    <lineage>
        <taxon>Bacteria</taxon>
        <taxon>Pseudomonadati</taxon>
        <taxon>Pseudomonadota</taxon>
        <taxon>Gammaproteobacteria</taxon>
        <taxon>Pseudomonadales</taxon>
        <taxon>Pseudomonadaceae</taxon>
        <taxon>Pseudomonas</taxon>
    </lineage>
</organism>
<proteinExistence type="inferred from homology"/>
<comment type="similarity">
    <text evidence="1">Belongs to the N-Me-Phe pilin family.</text>
</comment>
<sequence length="135" mass="13973">MKQQQGFTLIELMIVVAIIGLIASFAFPAYHDHVMKTRFAEVNTISNTYKTAVALCYSQTNDLMACDAGTNGIPGPAEATENLAAGMTVVDGVITMAGTQAAGGWVSVLVPTPGNSGSTLIWTQNGTCLASGACK</sequence>
<dbReference type="GO" id="GO:0044096">
    <property type="term" value="C:type IV pilus"/>
    <property type="evidence" value="ECO:0007669"/>
    <property type="project" value="TreeGrafter"/>
</dbReference>
<keyword evidence="3" id="KW-0812">Transmembrane</keyword>
<dbReference type="Proteomes" id="UP000215861">
    <property type="component" value="Unassembled WGS sequence"/>
</dbReference>
<gene>
    <name evidence="4" type="ORF">CJU81_21005</name>
</gene>
<dbReference type="AlphaFoldDB" id="A0A267A219"/>
<protein>
    <submittedName>
        <fullName evidence="4">Pilus assembly protein TapA</fullName>
    </submittedName>
</protein>
<evidence type="ECO:0000313" key="4">
    <source>
        <dbReference type="EMBL" id="PAA06640.1"/>
    </source>
</evidence>
<dbReference type="InterPro" id="IPR012902">
    <property type="entry name" value="N_methyl_site"/>
</dbReference>
<evidence type="ECO:0000256" key="1">
    <source>
        <dbReference type="ARBA" id="ARBA00005233"/>
    </source>
</evidence>
<dbReference type="PANTHER" id="PTHR30093">
    <property type="entry name" value="GENERAL SECRETION PATHWAY PROTEIN G"/>
    <property type="match status" value="1"/>
</dbReference>
<dbReference type="EMBL" id="NQKQ01000031">
    <property type="protein sequence ID" value="PAA06640.1"/>
    <property type="molecule type" value="Genomic_DNA"/>
</dbReference>
<dbReference type="PROSITE" id="PS00409">
    <property type="entry name" value="PROKAR_NTER_METHYL"/>
    <property type="match status" value="1"/>
</dbReference>
<dbReference type="GO" id="GO:0043107">
    <property type="term" value="P:type IV pilus-dependent motility"/>
    <property type="evidence" value="ECO:0007669"/>
    <property type="project" value="TreeGrafter"/>
</dbReference>
<evidence type="ECO:0000313" key="5">
    <source>
        <dbReference type="Proteomes" id="UP000215861"/>
    </source>
</evidence>
<dbReference type="NCBIfam" id="TIGR02532">
    <property type="entry name" value="IV_pilin_GFxxxE"/>
    <property type="match status" value="1"/>
</dbReference>
<keyword evidence="3" id="KW-0472">Membrane</keyword>
<comment type="caution">
    <text evidence="4">The sequence shown here is derived from an EMBL/GenBank/DDBJ whole genome shotgun (WGS) entry which is preliminary data.</text>
</comment>
<evidence type="ECO:0000256" key="3">
    <source>
        <dbReference type="SAM" id="Phobius"/>
    </source>
</evidence>
<dbReference type="Gene3D" id="3.30.700.10">
    <property type="entry name" value="Glycoprotein, Type 4 Pilin"/>
    <property type="match status" value="1"/>
</dbReference>
<accession>A0A267A219</accession>
<dbReference type="SUPFAM" id="SSF54523">
    <property type="entry name" value="Pili subunits"/>
    <property type="match status" value="1"/>
</dbReference>
<dbReference type="PANTHER" id="PTHR30093:SF34">
    <property type="entry name" value="PREPILIN PEPTIDASE-DEPENDENT PROTEIN D"/>
    <property type="match status" value="1"/>
</dbReference>
<dbReference type="Pfam" id="PF07963">
    <property type="entry name" value="N_methyl"/>
    <property type="match status" value="1"/>
</dbReference>
<keyword evidence="3" id="KW-1133">Transmembrane helix</keyword>